<dbReference type="RefSeq" id="WP_206582348.1">
    <property type="nucleotide sequence ID" value="NZ_JAFJZZ010000003.1"/>
</dbReference>
<proteinExistence type="predicted"/>
<protein>
    <submittedName>
        <fullName evidence="1">Uncharacterized protein</fullName>
    </submittedName>
</protein>
<accession>A0A939D8P1</accession>
<keyword evidence="2" id="KW-1185">Reference proteome</keyword>
<sequence length="102" mass="11861">MFIEVDKKNLKEDMKKMINLSFHESLITEKIEEALIVGMSREKLMAISREASLLAYKITIEVSDSRIAVQDGLILEDTINEEILYKVDTITIDWVSSQRVWR</sequence>
<gene>
    <name evidence="1" type="ORF">JYB65_09075</name>
</gene>
<evidence type="ECO:0000313" key="2">
    <source>
        <dbReference type="Proteomes" id="UP000664545"/>
    </source>
</evidence>
<dbReference type="EMBL" id="JAFJZZ010000003">
    <property type="protein sequence ID" value="MBN7773514.1"/>
    <property type="molecule type" value="Genomic_DNA"/>
</dbReference>
<name>A0A939D8P1_CLOAM</name>
<evidence type="ECO:0000313" key="1">
    <source>
        <dbReference type="EMBL" id="MBN7773514.1"/>
    </source>
</evidence>
<organism evidence="1 2">
    <name type="scientific">Clostridium aminobutyricum</name>
    <dbReference type="NCBI Taxonomy" id="33953"/>
    <lineage>
        <taxon>Bacteria</taxon>
        <taxon>Bacillati</taxon>
        <taxon>Bacillota</taxon>
        <taxon>Clostridia</taxon>
        <taxon>Eubacteriales</taxon>
        <taxon>Clostridiaceae</taxon>
        <taxon>Clostridium</taxon>
    </lineage>
</organism>
<dbReference type="AlphaFoldDB" id="A0A939D8P1"/>
<comment type="caution">
    <text evidence="1">The sequence shown here is derived from an EMBL/GenBank/DDBJ whole genome shotgun (WGS) entry which is preliminary data.</text>
</comment>
<reference evidence="1" key="1">
    <citation type="submission" date="2021-02" db="EMBL/GenBank/DDBJ databases">
        <title>Abyssanaerobacter marinus gen.nov., sp., nov, anaerobic bacterium isolated from the Onnuri vent field of Indian Ocean and suggestion of Mogibacteriaceae fam. nov., and proposal of reclassification of ambiguous this family's genus member.</title>
        <authorList>
            <person name="Kim Y.J."/>
            <person name="Yang J.-A."/>
        </authorList>
    </citation>
    <scope>NUCLEOTIDE SEQUENCE</scope>
    <source>
        <strain evidence="1">DSM 2634</strain>
    </source>
</reference>
<dbReference type="Proteomes" id="UP000664545">
    <property type="component" value="Unassembled WGS sequence"/>
</dbReference>